<dbReference type="CDD" id="cd06871">
    <property type="entry name" value="PX_MONaKA"/>
    <property type="match status" value="1"/>
</dbReference>
<dbReference type="GO" id="GO:0004672">
    <property type="term" value="F:protein kinase activity"/>
    <property type="evidence" value="ECO:0007669"/>
    <property type="project" value="InterPro"/>
</dbReference>
<evidence type="ECO:0000259" key="6">
    <source>
        <dbReference type="PROSITE" id="PS51082"/>
    </source>
</evidence>
<protein>
    <submittedName>
        <fullName evidence="7">PX domain containing serine/threonine kinase</fullName>
    </submittedName>
</protein>
<reference evidence="7" key="2">
    <citation type="submission" date="2025-09" db="UniProtKB">
        <authorList>
            <consortium name="Ensembl"/>
        </authorList>
    </citation>
    <scope>IDENTIFICATION</scope>
</reference>
<dbReference type="AlphaFoldDB" id="A0A8C5FHJ3"/>
<dbReference type="InterPro" id="IPR036871">
    <property type="entry name" value="PX_dom_sf"/>
</dbReference>
<feature type="domain" description="Protein kinase" evidence="4">
    <location>
        <begin position="149"/>
        <end position="428"/>
    </location>
</feature>
<dbReference type="PROSITE" id="PS50195">
    <property type="entry name" value="PX"/>
    <property type="match status" value="1"/>
</dbReference>
<dbReference type="GO" id="GO:0043271">
    <property type="term" value="P:negative regulation of monoatomic ion transport"/>
    <property type="evidence" value="ECO:0007669"/>
    <property type="project" value="TreeGrafter"/>
</dbReference>
<keyword evidence="8" id="KW-1185">Reference proteome</keyword>
<dbReference type="Proteomes" id="UP000694546">
    <property type="component" value="Chromosome 13"/>
</dbReference>
<dbReference type="Pfam" id="PF02205">
    <property type="entry name" value="WH2"/>
    <property type="match status" value="1"/>
</dbReference>
<dbReference type="InterPro" id="IPR003124">
    <property type="entry name" value="WH2_dom"/>
</dbReference>
<gene>
    <name evidence="7" type="primary">PXK</name>
</gene>
<dbReference type="Gene3D" id="3.30.1520.10">
    <property type="entry name" value="Phox-like domain"/>
    <property type="match status" value="1"/>
</dbReference>
<dbReference type="GO" id="GO:0035091">
    <property type="term" value="F:phosphatidylinositol binding"/>
    <property type="evidence" value="ECO:0007669"/>
    <property type="project" value="InterPro"/>
</dbReference>
<name>A0A8C5FHJ3_GADMO</name>
<evidence type="ECO:0000259" key="4">
    <source>
        <dbReference type="PROSITE" id="PS50011"/>
    </source>
</evidence>
<dbReference type="GeneTree" id="ENSGT00390000017669"/>
<feature type="compositionally biased region" description="Basic and acidic residues" evidence="3">
    <location>
        <begin position="500"/>
        <end position="514"/>
    </location>
</feature>
<evidence type="ECO:0000256" key="3">
    <source>
        <dbReference type="SAM" id="MobiDB-lite"/>
    </source>
</evidence>
<dbReference type="SMART" id="SM00312">
    <property type="entry name" value="PX"/>
    <property type="match status" value="1"/>
</dbReference>
<evidence type="ECO:0000256" key="1">
    <source>
        <dbReference type="ARBA" id="ARBA00004496"/>
    </source>
</evidence>
<feature type="domain" description="PX" evidence="5">
    <location>
        <begin position="14"/>
        <end position="126"/>
    </location>
</feature>
<organism evidence="7 8">
    <name type="scientific">Gadus morhua</name>
    <name type="common">Atlantic cod</name>
    <dbReference type="NCBI Taxonomy" id="8049"/>
    <lineage>
        <taxon>Eukaryota</taxon>
        <taxon>Metazoa</taxon>
        <taxon>Chordata</taxon>
        <taxon>Craniata</taxon>
        <taxon>Vertebrata</taxon>
        <taxon>Euteleostomi</taxon>
        <taxon>Actinopterygii</taxon>
        <taxon>Neopterygii</taxon>
        <taxon>Teleostei</taxon>
        <taxon>Neoteleostei</taxon>
        <taxon>Acanthomorphata</taxon>
        <taxon>Zeiogadaria</taxon>
        <taxon>Gadariae</taxon>
        <taxon>Gadiformes</taxon>
        <taxon>Gadoidei</taxon>
        <taxon>Gadidae</taxon>
        <taxon>Gadus</taxon>
    </lineage>
</organism>
<dbReference type="SMART" id="SM00220">
    <property type="entry name" value="S_TKc"/>
    <property type="match status" value="1"/>
</dbReference>
<evidence type="ECO:0000259" key="5">
    <source>
        <dbReference type="PROSITE" id="PS50195"/>
    </source>
</evidence>
<dbReference type="InterPro" id="IPR011009">
    <property type="entry name" value="Kinase-like_dom_sf"/>
</dbReference>
<dbReference type="Gene3D" id="1.10.510.10">
    <property type="entry name" value="Transferase(Phosphotransferase) domain 1"/>
    <property type="match status" value="1"/>
</dbReference>
<evidence type="ECO:0000256" key="2">
    <source>
        <dbReference type="ARBA" id="ARBA00022490"/>
    </source>
</evidence>
<dbReference type="InterPro" id="IPR051837">
    <property type="entry name" value="SortingNexin/PXDomain-PKLike"/>
</dbReference>
<feature type="region of interest" description="Disordered" evidence="3">
    <location>
        <begin position="437"/>
        <end position="514"/>
    </location>
</feature>
<dbReference type="PROSITE" id="PS50011">
    <property type="entry name" value="PROTEIN_KINASE_DOM"/>
    <property type="match status" value="1"/>
</dbReference>
<dbReference type="Pfam" id="PF00787">
    <property type="entry name" value="PX"/>
    <property type="match status" value="1"/>
</dbReference>
<dbReference type="GO" id="GO:0005524">
    <property type="term" value="F:ATP binding"/>
    <property type="evidence" value="ECO:0007669"/>
    <property type="project" value="InterPro"/>
</dbReference>
<dbReference type="Ensembl" id="ENSGMOT00000057588.1">
    <property type="protein sequence ID" value="ENSGMOP00000037051.1"/>
    <property type="gene ID" value="ENSGMOG00000010634.2"/>
</dbReference>
<evidence type="ECO:0000313" key="8">
    <source>
        <dbReference type="Proteomes" id="UP000694546"/>
    </source>
</evidence>
<dbReference type="GO" id="GO:0005770">
    <property type="term" value="C:late endosome"/>
    <property type="evidence" value="ECO:0007669"/>
    <property type="project" value="TreeGrafter"/>
</dbReference>
<dbReference type="SUPFAM" id="SSF56112">
    <property type="entry name" value="Protein kinase-like (PK-like)"/>
    <property type="match status" value="1"/>
</dbReference>
<dbReference type="CDD" id="cd22062">
    <property type="entry name" value="WH2_DdVASP-like"/>
    <property type="match status" value="1"/>
</dbReference>
<dbReference type="PANTHER" id="PTHR22999:SF40">
    <property type="entry name" value="PX DOMAIN-CONTAINING PROTEIN KINASE-LIKE PROTEIN"/>
    <property type="match status" value="1"/>
</dbReference>
<comment type="subcellular location">
    <subcellularLocation>
        <location evidence="1">Cytoplasm</location>
    </subcellularLocation>
</comment>
<dbReference type="SUPFAM" id="SSF64268">
    <property type="entry name" value="PX domain"/>
    <property type="match status" value="1"/>
</dbReference>
<dbReference type="PROSITE" id="PS51082">
    <property type="entry name" value="WH2"/>
    <property type="match status" value="1"/>
</dbReference>
<feature type="compositionally biased region" description="Basic residues" evidence="3">
    <location>
        <begin position="397"/>
        <end position="406"/>
    </location>
</feature>
<dbReference type="InterPro" id="IPR001245">
    <property type="entry name" value="Ser-Thr/Tyr_kinase_cat_dom"/>
</dbReference>
<dbReference type="PANTHER" id="PTHR22999">
    <property type="entry name" value="PX SERINE/THREONINE KINASE PXK"/>
    <property type="match status" value="1"/>
</dbReference>
<dbReference type="Pfam" id="PF07714">
    <property type="entry name" value="PK_Tyr_Ser-Thr"/>
    <property type="match status" value="1"/>
</dbReference>
<dbReference type="GO" id="GO:0045022">
    <property type="term" value="P:early endosome to late endosome transport"/>
    <property type="evidence" value="ECO:0007669"/>
    <property type="project" value="TreeGrafter"/>
</dbReference>
<feature type="region of interest" description="Disordered" evidence="3">
    <location>
        <begin position="388"/>
        <end position="418"/>
    </location>
</feature>
<dbReference type="GO" id="GO:0005886">
    <property type="term" value="C:plasma membrane"/>
    <property type="evidence" value="ECO:0007669"/>
    <property type="project" value="TreeGrafter"/>
</dbReference>
<keyword evidence="2" id="KW-0963">Cytoplasm</keyword>
<accession>A0A8C5FHJ3</accession>
<dbReference type="GO" id="GO:0006622">
    <property type="term" value="P:protein targeting to lysosome"/>
    <property type="evidence" value="ECO:0007669"/>
    <property type="project" value="TreeGrafter"/>
</dbReference>
<dbReference type="GO" id="GO:0005769">
    <property type="term" value="C:early endosome"/>
    <property type="evidence" value="ECO:0007669"/>
    <property type="project" value="TreeGrafter"/>
</dbReference>
<sequence>MCSVDKPPACRLLLDDTVPLAAVIEASQTLQSHTEYIIRVQRGVSSENSWQVIRRYSDFDMLHSSLQVSGISLSFPPKKLIGNMDREFIAERQKGLQAYLDYITHNPLLSSSEAVKKFLDPNSYSSNYTEIALQQVSMYFRSDSRWEVVEPLKDIGWRLRKQYFLIRSREQPKDRNLLSWVDLGPDKFLSDKDLQAVMKLLTSMNHPCIGPLLFSSTSESSALVIRPFSERGTLRDLIYKVKVKDVFLKKYCNPKKSEGLELRQIQHYGRHILEGLRFLQDQGLPYGHLQSSNVLLEQTPPATSDLLACRLLDVENSLLGLPAFYRPLVALNRRINTTECVDVFSFGLVLYEMTYGHPPEPPPVDQFPPSPHPAIVSVLQSILSTEAFKTGPPTLNQHRRLTRAQSHHGSEEQKKRRKLLARKVHTTIIYYYCSGASSPPTSPSPPTPLSATGLSAPPPPPPAPPAPPGCQPPPLPSSNGGAGRGALLSSIQGFSKGHLKKTETQDHSSPRTLG</sequence>
<dbReference type="InterPro" id="IPR000719">
    <property type="entry name" value="Prot_kinase_dom"/>
</dbReference>
<dbReference type="GO" id="GO:0008333">
    <property type="term" value="P:endosome to lysosome transport"/>
    <property type="evidence" value="ECO:0007669"/>
    <property type="project" value="TreeGrafter"/>
</dbReference>
<feature type="domain" description="WH2" evidence="6">
    <location>
        <begin position="483"/>
        <end position="502"/>
    </location>
</feature>
<dbReference type="InterPro" id="IPR001683">
    <property type="entry name" value="PX_dom"/>
</dbReference>
<proteinExistence type="predicted"/>
<dbReference type="InterPro" id="IPR037903">
    <property type="entry name" value="MONaKA_PX"/>
</dbReference>
<evidence type="ECO:0000313" key="7">
    <source>
        <dbReference type="Ensembl" id="ENSGMOP00000037051.1"/>
    </source>
</evidence>
<feature type="compositionally biased region" description="Pro residues" evidence="3">
    <location>
        <begin position="456"/>
        <end position="476"/>
    </location>
</feature>
<reference evidence="7" key="1">
    <citation type="submission" date="2025-08" db="UniProtKB">
        <authorList>
            <consortium name="Ensembl"/>
        </authorList>
    </citation>
    <scope>IDENTIFICATION</scope>
</reference>